<dbReference type="AlphaFoldDB" id="A0A7C3ZJ87"/>
<name>A0A7C3ZJ87_9CYAN</name>
<protein>
    <submittedName>
        <fullName evidence="4">D-alanyl-D-alanine carboxypeptidase/D-alanyl-D-alanine-endopeptidase</fullName>
        <ecNumber evidence="4">3.4.16.4</ecNumber>
    </submittedName>
</protein>
<comment type="similarity">
    <text evidence="1">Belongs to the peptidase S13 family.</text>
</comment>
<dbReference type="EMBL" id="DSPX01000057">
    <property type="protein sequence ID" value="HGG00205.1"/>
    <property type="molecule type" value="Genomic_DNA"/>
</dbReference>
<dbReference type="PANTHER" id="PTHR30023:SF0">
    <property type="entry name" value="PENICILLIN-SENSITIVE CARBOXYPEPTIDASE A"/>
    <property type="match status" value="1"/>
</dbReference>
<dbReference type="NCBIfam" id="TIGR00666">
    <property type="entry name" value="PBP4"/>
    <property type="match status" value="1"/>
</dbReference>
<evidence type="ECO:0000256" key="1">
    <source>
        <dbReference type="ARBA" id="ARBA00006096"/>
    </source>
</evidence>
<accession>A0A7C3ZJ87</accession>
<dbReference type="Gene3D" id="3.40.710.10">
    <property type="entry name" value="DD-peptidase/beta-lactamase superfamily"/>
    <property type="match status" value="2"/>
</dbReference>
<keyword evidence="4" id="KW-0645">Protease</keyword>
<dbReference type="PANTHER" id="PTHR30023">
    <property type="entry name" value="D-ALANYL-D-ALANINE CARBOXYPEPTIDASE"/>
    <property type="match status" value="1"/>
</dbReference>
<dbReference type="GO" id="GO:0009002">
    <property type="term" value="F:serine-type D-Ala-D-Ala carboxypeptidase activity"/>
    <property type="evidence" value="ECO:0007669"/>
    <property type="project" value="UniProtKB-EC"/>
</dbReference>
<dbReference type="PRINTS" id="PR00922">
    <property type="entry name" value="DADACBPTASE3"/>
</dbReference>
<keyword evidence="4" id="KW-0121">Carboxypeptidase</keyword>
<organism evidence="4">
    <name type="scientific">Planktothricoides sp. SpSt-374</name>
    <dbReference type="NCBI Taxonomy" id="2282167"/>
    <lineage>
        <taxon>Bacteria</taxon>
        <taxon>Bacillati</taxon>
        <taxon>Cyanobacteriota</taxon>
        <taxon>Cyanophyceae</taxon>
        <taxon>Oscillatoriophycideae</taxon>
        <taxon>Oscillatoriales</taxon>
        <taxon>Oscillatoriaceae</taxon>
        <taxon>Planktothricoides</taxon>
    </lineage>
</organism>
<sequence>MSKNAAKYKLQTHRTQKVLLALCAFAVNITPTSVLGAIAQSPSEEGGGICANQVGASIDQILQQPQNRRSRFGVLVATLTGGNTLYAREHLSYFTPASTTKLLTTAAALEAIGPDYRLRTSVYGTLNGTTAPLLRLVGSSDPTIDAGKLQSLAQQLAARGIRTVDRLQVEEAGFTGPTINPTWQWEDIQSGYGAPVNSLIYNQNAIDIMLWPTEIGQPLRITWANPEEAAHWRIENKSQTVSPDQPEFVEVGRDLRQQVLYISGQLRFGSEPEDAAVAVVNPAENFLEHFRAALTREGITVGTASVSLPDVGAIRESPLLAAVQSPTLAELVTTTNQTSNNLYAEVLLRLLGLKGASNQANATTADVGVQVAKTILTSLGVDPQSHFMQDGSGLSRQNLVSPQALVQTLRGMAQSPYAAIYRAGLPSSGVGVQAKTGGMTGVSSLAGYVEAPAYEPLVFGIIVNNSELRGADRRKTINEIVLLLSRVRRC</sequence>
<dbReference type="GO" id="GO:0006508">
    <property type="term" value="P:proteolysis"/>
    <property type="evidence" value="ECO:0007669"/>
    <property type="project" value="InterPro"/>
</dbReference>
<evidence type="ECO:0000313" key="4">
    <source>
        <dbReference type="EMBL" id="HGG00205.1"/>
    </source>
</evidence>
<proteinExistence type="inferred from homology"/>
<reference evidence="4" key="1">
    <citation type="journal article" date="2020" name="mSystems">
        <title>Genome- and Community-Level Interaction Insights into Carbon Utilization and Element Cycling Functions of Hydrothermarchaeota in Hydrothermal Sediment.</title>
        <authorList>
            <person name="Zhou Z."/>
            <person name="Liu Y."/>
            <person name="Xu W."/>
            <person name="Pan J."/>
            <person name="Luo Z.H."/>
            <person name="Li M."/>
        </authorList>
    </citation>
    <scope>NUCLEOTIDE SEQUENCE [LARGE SCALE GENOMIC DNA]</scope>
    <source>
        <strain evidence="4">SpSt-374</strain>
    </source>
</reference>
<gene>
    <name evidence="4" type="primary">dacB</name>
    <name evidence="4" type="ORF">ENR15_05960</name>
</gene>
<feature type="chain" id="PRO_5028153736" evidence="3">
    <location>
        <begin position="37"/>
        <end position="490"/>
    </location>
</feature>
<keyword evidence="2 4" id="KW-0378">Hydrolase</keyword>
<evidence type="ECO:0000256" key="3">
    <source>
        <dbReference type="SAM" id="SignalP"/>
    </source>
</evidence>
<evidence type="ECO:0000256" key="2">
    <source>
        <dbReference type="ARBA" id="ARBA00022801"/>
    </source>
</evidence>
<keyword evidence="3" id="KW-0732">Signal</keyword>
<dbReference type="InterPro" id="IPR012338">
    <property type="entry name" value="Beta-lactam/transpept-like"/>
</dbReference>
<dbReference type="EC" id="3.4.16.4" evidence="4"/>
<feature type="signal peptide" evidence="3">
    <location>
        <begin position="1"/>
        <end position="36"/>
    </location>
</feature>
<dbReference type="SUPFAM" id="SSF56601">
    <property type="entry name" value="beta-lactamase/transpeptidase-like"/>
    <property type="match status" value="1"/>
</dbReference>
<dbReference type="Pfam" id="PF02113">
    <property type="entry name" value="Peptidase_S13"/>
    <property type="match status" value="1"/>
</dbReference>
<dbReference type="GO" id="GO:0000270">
    <property type="term" value="P:peptidoglycan metabolic process"/>
    <property type="evidence" value="ECO:0007669"/>
    <property type="project" value="TreeGrafter"/>
</dbReference>
<dbReference type="InterPro" id="IPR000667">
    <property type="entry name" value="Peptidase_S13"/>
</dbReference>
<comment type="caution">
    <text evidence="4">The sequence shown here is derived from an EMBL/GenBank/DDBJ whole genome shotgun (WGS) entry which is preliminary data.</text>
</comment>